<evidence type="ECO:0000313" key="1">
    <source>
        <dbReference type="EMBL" id="AZV43567.1"/>
    </source>
</evidence>
<evidence type="ECO:0000313" key="2">
    <source>
        <dbReference type="Proteomes" id="UP000283095"/>
    </source>
</evidence>
<name>A0A3Q9RN91_9BACI</name>
<dbReference type="KEGG" id="pasa:BAOM_2958"/>
<dbReference type="Proteomes" id="UP000283095">
    <property type="component" value="Chromosome"/>
</dbReference>
<reference evidence="1 2" key="1">
    <citation type="submission" date="2018-01" db="EMBL/GenBank/DDBJ databases">
        <title>Bacillus asahii Genome sequencing and assembly.</title>
        <authorList>
            <person name="Jiang H."/>
            <person name="Feng Y."/>
            <person name="Zhao F."/>
            <person name="Lin X."/>
        </authorList>
    </citation>
    <scope>NUCLEOTIDE SEQUENCE [LARGE SCALE GENOMIC DNA]</scope>
    <source>
        <strain evidence="1 2">OM18</strain>
    </source>
</reference>
<dbReference type="AlphaFoldDB" id="A0A3Q9RN91"/>
<dbReference type="EMBL" id="CP026095">
    <property type="protein sequence ID" value="AZV43567.1"/>
    <property type="molecule type" value="Genomic_DNA"/>
</dbReference>
<dbReference type="RefSeq" id="WP_180319785.1">
    <property type="nucleotide sequence ID" value="NZ_CP026095.1"/>
</dbReference>
<gene>
    <name evidence="1" type="ORF">BAOM_2958</name>
</gene>
<protein>
    <submittedName>
        <fullName evidence="1">Uncharacterized protein</fullName>
    </submittedName>
</protein>
<sequence>MKYRCNTPTNWAYKWYGGKGITYHDEWEKFEPFYNWAISNGYEDNLTLDRIDPTKNYEPSNCRWVTMEFQNKNKSNCYKITIDGETKTSLEWCEIYNLNHRTFLTRRNVYGWDNVKAITTPVTKRKNPAGFNTKINENKSQIT</sequence>
<accession>A0A3Q9RN91</accession>
<proteinExistence type="predicted"/>
<organism evidence="1 2">
    <name type="scientific">Peribacillus asahii</name>
    <dbReference type="NCBI Taxonomy" id="228899"/>
    <lineage>
        <taxon>Bacteria</taxon>
        <taxon>Bacillati</taxon>
        <taxon>Bacillota</taxon>
        <taxon>Bacilli</taxon>
        <taxon>Bacillales</taxon>
        <taxon>Bacillaceae</taxon>
        <taxon>Peribacillus</taxon>
    </lineage>
</organism>